<feature type="compositionally biased region" description="Polar residues" evidence="4">
    <location>
        <begin position="16"/>
        <end position="29"/>
    </location>
</feature>
<evidence type="ECO:0000256" key="3">
    <source>
        <dbReference type="PROSITE-ProRule" id="PRU00221"/>
    </source>
</evidence>
<dbReference type="PROSITE" id="PS50082">
    <property type="entry name" value="WD_REPEATS_2"/>
    <property type="match status" value="3"/>
</dbReference>
<dbReference type="InterPro" id="IPR051859">
    <property type="entry name" value="DCAF"/>
</dbReference>
<dbReference type="SUPFAM" id="SSF50978">
    <property type="entry name" value="WD40 repeat-like"/>
    <property type="match status" value="1"/>
</dbReference>
<name>A0AAD9Q1R0_ACRCE</name>
<keyword evidence="2" id="KW-0677">Repeat</keyword>
<dbReference type="SMART" id="SM00320">
    <property type="entry name" value="WD40"/>
    <property type="match status" value="5"/>
</dbReference>
<dbReference type="GO" id="GO:0080008">
    <property type="term" value="C:Cul4-RING E3 ubiquitin ligase complex"/>
    <property type="evidence" value="ECO:0007669"/>
    <property type="project" value="TreeGrafter"/>
</dbReference>
<feature type="compositionally biased region" description="Polar residues" evidence="4">
    <location>
        <begin position="96"/>
        <end position="109"/>
    </location>
</feature>
<dbReference type="FunFam" id="2.130.10.10:FF:000492">
    <property type="entry name" value="LEC14B homolog isoform X2"/>
    <property type="match status" value="1"/>
</dbReference>
<proteinExistence type="predicted"/>
<gene>
    <name evidence="5" type="ORF">P5673_025588</name>
</gene>
<evidence type="ECO:0000256" key="2">
    <source>
        <dbReference type="ARBA" id="ARBA00022737"/>
    </source>
</evidence>
<comment type="caution">
    <text evidence="5">The sequence shown here is derived from an EMBL/GenBank/DDBJ whole genome shotgun (WGS) entry which is preliminary data.</text>
</comment>
<evidence type="ECO:0000313" key="5">
    <source>
        <dbReference type="EMBL" id="KAK2553133.1"/>
    </source>
</evidence>
<dbReference type="GO" id="GO:0043161">
    <property type="term" value="P:proteasome-mediated ubiquitin-dependent protein catabolic process"/>
    <property type="evidence" value="ECO:0007669"/>
    <property type="project" value="TreeGrafter"/>
</dbReference>
<dbReference type="EMBL" id="JARQWQ010000080">
    <property type="protein sequence ID" value="KAK2553133.1"/>
    <property type="molecule type" value="Genomic_DNA"/>
</dbReference>
<accession>A0AAD9Q1R0</accession>
<feature type="repeat" description="WD" evidence="3">
    <location>
        <begin position="284"/>
        <end position="317"/>
    </location>
</feature>
<organism evidence="5 6">
    <name type="scientific">Acropora cervicornis</name>
    <name type="common">Staghorn coral</name>
    <dbReference type="NCBI Taxonomy" id="6130"/>
    <lineage>
        <taxon>Eukaryota</taxon>
        <taxon>Metazoa</taxon>
        <taxon>Cnidaria</taxon>
        <taxon>Anthozoa</taxon>
        <taxon>Hexacorallia</taxon>
        <taxon>Scleractinia</taxon>
        <taxon>Astrocoeniina</taxon>
        <taxon>Acroporidae</taxon>
        <taxon>Acropora</taxon>
    </lineage>
</organism>
<dbReference type="AlphaFoldDB" id="A0AAD9Q1R0"/>
<dbReference type="Proteomes" id="UP001249851">
    <property type="component" value="Unassembled WGS sequence"/>
</dbReference>
<feature type="repeat" description="WD" evidence="3">
    <location>
        <begin position="460"/>
        <end position="492"/>
    </location>
</feature>
<feature type="repeat" description="WD" evidence="3">
    <location>
        <begin position="332"/>
        <end position="366"/>
    </location>
</feature>
<feature type="region of interest" description="Disordered" evidence="4">
    <location>
        <begin position="70"/>
        <end position="109"/>
    </location>
</feature>
<sequence>MGSRQTRRSNGERTRSSNSQIEESNSTVNEDTESENETDLVSVLAFLLRSGQARIVQANTEGGGGIHLIHRLSSSDTDDDDDDDDFEDFSLHGNVPSPQTDPNPSTASIDESLFKTDTLLSSGQNMDSRNICARLHARESYLCHRQNFSPSDKASAYANFLPNKMETKARYHQKLFCGRYSTNGDIFLSACQDEHIRLFDTSNGQFKLFRDIRARDVGWSIIDTDYSPDQQYLIYSSWSNYVLWNHDSVPFQLSFHMTTKKYWQANDSCLYVYDRGSDQQTLRILAHEDGINCVKFADTSSQILLSAADDGLCKVWDRRVLDESVHSPVGVFAGHADGITYIDPRGDGRHLITNSKDQTIKLWDMRKFSDLEGVTATKQAVAKQRWDYRWQPVPRKSLRQAKLPGDSSLMTYRGHSVLHTLIRCYFSPMHTTGQQYIYSGCSTGSIVIYDALTGKVVSRLAGHGSTVRDVSWHPYQPEIVSTSWDGVLGLWSYTRDGHDDAKGEETEESLSKNTRCSARLTFKNPLRF</sequence>
<evidence type="ECO:0000256" key="1">
    <source>
        <dbReference type="ARBA" id="ARBA00022574"/>
    </source>
</evidence>
<dbReference type="InterPro" id="IPR020472">
    <property type="entry name" value="WD40_PAC1"/>
</dbReference>
<keyword evidence="6" id="KW-1185">Reference proteome</keyword>
<feature type="compositionally biased region" description="Acidic residues" evidence="4">
    <location>
        <begin position="76"/>
        <end position="88"/>
    </location>
</feature>
<dbReference type="PROSITE" id="PS50294">
    <property type="entry name" value="WD_REPEATS_REGION"/>
    <property type="match status" value="3"/>
</dbReference>
<dbReference type="PANTHER" id="PTHR19847">
    <property type="entry name" value="DDB1- AND CUL4-ASSOCIATED FACTOR 11"/>
    <property type="match status" value="1"/>
</dbReference>
<dbReference type="Pfam" id="PF00400">
    <property type="entry name" value="WD40"/>
    <property type="match status" value="3"/>
</dbReference>
<keyword evidence="1 3" id="KW-0853">WD repeat</keyword>
<dbReference type="InterPro" id="IPR015943">
    <property type="entry name" value="WD40/YVTN_repeat-like_dom_sf"/>
</dbReference>
<protein>
    <submittedName>
        <fullName evidence="5">DDB1- and CUL4-associated factor 11</fullName>
    </submittedName>
</protein>
<reference evidence="5" key="2">
    <citation type="journal article" date="2023" name="Science">
        <title>Genomic signatures of disease resistance in endangered staghorn corals.</title>
        <authorList>
            <person name="Vollmer S.V."/>
            <person name="Selwyn J.D."/>
            <person name="Despard B.A."/>
            <person name="Roesel C.L."/>
        </authorList>
    </citation>
    <scope>NUCLEOTIDE SEQUENCE</scope>
    <source>
        <strain evidence="5">K2</strain>
    </source>
</reference>
<feature type="region of interest" description="Disordered" evidence="4">
    <location>
        <begin position="1"/>
        <end position="36"/>
    </location>
</feature>
<dbReference type="Gene3D" id="2.130.10.10">
    <property type="entry name" value="YVTN repeat-like/Quinoprotein amine dehydrogenase"/>
    <property type="match status" value="2"/>
</dbReference>
<evidence type="ECO:0000313" key="6">
    <source>
        <dbReference type="Proteomes" id="UP001249851"/>
    </source>
</evidence>
<dbReference type="InterPro" id="IPR001680">
    <property type="entry name" value="WD40_rpt"/>
</dbReference>
<evidence type="ECO:0000256" key="4">
    <source>
        <dbReference type="SAM" id="MobiDB-lite"/>
    </source>
</evidence>
<dbReference type="PRINTS" id="PR00320">
    <property type="entry name" value="GPROTEINBRPT"/>
</dbReference>
<reference evidence="5" key="1">
    <citation type="journal article" date="2023" name="G3 (Bethesda)">
        <title>Whole genome assembly and annotation of the endangered Caribbean coral Acropora cervicornis.</title>
        <authorList>
            <person name="Selwyn J.D."/>
            <person name="Vollmer S.V."/>
        </authorList>
    </citation>
    <scope>NUCLEOTIDE SEQUENCE</scope>
    <source>
        <strain evidence="5">K2</strain>
    </source>
</reference>
<dbReference type="PANTHER" id="PTHR19847:SF7">
    <property type="entry name" value="DDB1- AND CUL4-ASSOCIATED FACTOR 11"/>
    <property type="match status" value="1"/>
</dbReference>
<dbReference type="InterPro" id="IPR036322">
    <property type="entry name" value="WD40_repeat_dom_sf"/>
</dbReference>